<accession>A0A914RFI5</accession>
<evidence type="ECO:0000313" key="3">
    <source>
        <dbReference type="WBParaSite" id="PEQ_0000045801-mRNA-1"/>
    </source>
</evidence>
<feature type="transmembrane region" description="Helical" evidence="1">
    <location>
        <begin position="20"/>
        <end position="40"/>
    </location>
</feature>
<name>A0A914RFI5_PAREQ</name>
<dbReference type="Proteomes" id="UP000887564">
    <property type="component" value="Unplaced"/>
</dbReference>
<proteinExistence type="predicted"/>
<evidence type="ECO:0000313" key="2">
    <source>
        <dbReference type="Proteomes" id="UP000887564"/>
    </source>
</evidence>
<keyword evidence="1" id="KW-0472">Membrane</keyword>
<dbReference type="AlphaFoldDB" id="A0A914RFI5"/>
<keyword evidence="2" id="KW-1185">Reference proteome</keyword>
<protein>
    <submittedName>
        <fullName evidence="3">Uncharacterized protein</fullName>
    </submittedName>
</protein>
<organism evidence="2 3">
    <name type="scientific">Parascaris equorum</name>
    <name type="common">Equine roundworm</name>
    <dbReference type="NCBI Taxonomy" id="6256"/>
    <lineage>
        <taxon>Eukaryota</taxon>
        <taxon>Metazoa</taxon>
        <taxon>Ecdysozoa</taxon>
        <taxon>Nematoda</taxon>
        <taxon>Chromadorea</taxon>
        <taxon>Rhabditida</taxon>
        <taxon>Spirurina</taxon>
        <taxon>Ascaridomorpha</taxon>
        <taxon>Ascaridoidea</taxon>
        <taxon>Ascarididae</taxon>
        <taxon>Parascaris</taxon>
    </lineage>
</organism>
<evidence type="ECO:0000256" key="1">
    <source>
        <dbReference type="SAM" id="Phobius"/>
    </source>
</evidence>
<sequence>MQEPRLRALSAVEILNDVGLFIGVCASISGLSHAFIFGMAHRGIRSRLLLMFGRKTANLSVTSVQRFDLHSIAF</sequence>
<reference evidence="3" key="1">
    <citation type="submission" date="2022-11" db="UniProtKB">
        <authorList>
            <consortium name="WormBaseParasite"/>
        </authorList>
    </citation>
    <scope>IDENTIFICATION</scope>
</reference>
<dbReference type="WBParaSite" id="PEQ_0000045801-mRNA-1">
    <property type="protein sequence ID" value="PEQ_0000045801-mRNA-1"/>
    <property type="gene ID" value="PEQ_0000045801"/>
</dbReference>
<keyword evidence="1" id="KW-1133">Transmembrane helix</keyword>
<keyword evidence="1" id="KW-0812">Transmembrane</keyword>